<proteinExistence type="inferred from homology"/>
<comment type="similarity">
    <text evidence="2 7">Belongs to the TVP38/TMEM64 family.</text>
</comment>
<organism evidence="9 10">
    <name type="scientific">Corynebacterium atypicum</name>
    <dbReference type="NCBI Taxonomy" id="191610"/>
    <lineage>
        <taxon>Bacteria</taxon>
        <taxon>Bacillati</taxon>
        <taxon>Actinomycetota</taxon>
        <taxon>Actinomycetes</taxon>
        <taxon>Mycobacteriales</taxon>
        <taxon>Corynebacteriaceae</taxon>
        <taxon>Corynebacterium</taxon>
    </lineage>
</organism>
<feature type="transmembrane region" description="Helical" evidence="7">
    <location>
        <begin position="36"/>
        <end position="58"/>
    </location>
</feature>
<feature type="transmembrane region" description="Helical" evidence="7">
    <location>
        <begin position="213"/>
        <end position="231"/>
    </location>
</feature>
<evidence type="ECO:0000256" key="7">
    <source>
        <dbReference type="RuleBase" id="RU366058"/>
    </source>
</evidence>
<evidence type="ECO:0000313" key="10">
    <source>
        <dbReference type="Proteomes" id="UP000028504"/>
    </source>
</evidence>
<feature type="transmembrane region" description="Helical" evidence="7">
    <location>
        <begin position="181"/>
        <end position="201"/>
    </location>
</feature>
<feature type="transmembrane region" description="Helical" evidence="7">
    <location>
        <begin position="153"/>
        <end position="174"/>
    </location>
</feature>
<protein>
    <recommendedName>
        <fullName evidence="7">TVP38/TMEM64 family membrane protein</fullName>
    </recommendedName>
</protein>
<dbReference type="PANTHER" id="PTHR12677:SF59">
    <property type="entry name" value="GOLGI APPARATUS MEMBRANE PROTEIN TVP38-RELATED"/>
    <property type="match status" value="1"/>
</dbReference>
<dbReference type="Proteomes" id="UP000028504">
    <property type="component" value="Chromosome"/>
</dbReference>
<feature type="domain" description="VTT" evidence="8">
    <location>
        <begin position="87"/>
        <end position="204"/>
    </location>
</feature>
<feature type="transmembrane region" description="Helical" evidence="7">
    <location>
        <begin position="70"/>
        <end position="87"/>
    </location>
</feature>
<keyword evidence="10" id="KW-1185">Reference proteome</keyword>
<feature type="transmembrane region" description="Helical" evidence="7">
    <location>
        <begin position="99"/>
        <end position="128"/>
    </location>
</feature>
<dbReference type="InterPro" id="IPR015414">
    <property type="entry name" value="TMEM64"/>
</dbReference>
<comment type="subcellular location">
    <subcellularLocation>
        <location evidence="1 7">Cell membrane</location>
        <topology evidence="1 7">Multi-pass membrane protein</topology>
    </subcellularLocation>
</comment>
<evidence type="ECO:0000313" key="9">
    <source>
        <dbReference type="EMBL" id="AIG64117.1"/>
    </source>
</evidence>
<dbReference type="EMBL" id="CP008944">
    <property type="protein sequence ID" value="AIG64117.1"/>
    <property type="molecule type" value="Genomic_DNA"/>
</dbReference>
<evidence type="ECO:0000256" key="2">
    <source>
        <dbReference type="ARBA" id="ARBA00008640"/>
    </source>
</evidence>
<evidence type="ECO:0000256" key="4">
    <source>
        <dbReference type="ARBA" id="ARBA00022692"/>
    </source>
</evidence>
<evidence type="ECO:0000256" key="6">
    <source>
        <dbReference type="ARBA" id="ARBA00023136"/>
    </source>
</evidence>
<gene>
    <name evidence="9" type="ORF">CATYP_05160</name>
</gene>
<dbReference type="Pfam" id="PF09335">
    <property type="entry name" value="VTT_dom"/>
    <property type="match status" value="1"/>
</dbReference>
<sequence length="241" mass="25741">MLSHLWWWLRSFADFFLGLLGDAYRSVKAWPAWRKVLVAVAVAAAAAALIFFDVPTLAQLRRWSDQAGDGFVVLFWLLYIGITQFPVPRTFLTLASGILFGPLVGAVLAISATTVSAMVSLCIIRGLLGDWMRPRLKHPAVAGINARLVERGWLAVGSLRLIAGIPFFVLNCAAALSPVKVLPFTIATLVGSAPNTIALVFFGDTLTGHADPVIVVVAVAFGLIGVAGLIADGKMPVHSRP</sequence>
<keyword evidence="5 7" id="KW-1133">Transmembrane helix</keyword>
<dbReference type="RefSeq" id="WP_038605433.1">
    <property type="nucleotide sequence ID" value="NZ_CP008944.1"/>
</dbReference>
<evidence type="ECO:0000256" key="5">
    <source>
        <dbReference type="ARBA" id="ARBA00022989"/>
    </source>
</evidence>
<evidence type="ECO:0000259" key="8">
    <source>
        <dbReference type="Pfam" id="PF09335"/>
    </source>
</evidence>
<keyword evidence="6 7" id="KW-0472">Membrane</keyword>
<evidence type="ECO:0000256" key="3">
    <source>
        <dbReference type="ARBA" id="ARBA00022475"/>
    </source>
</evidence>
<name>A0ABN4DFJ6_9CORY</name>
<keyword evidence="4 7" id="KW-0812">Transmembrane</keyword>
<dbReference type="InterPro" id="IPR032816">
    <property type="entry name" value="VTT_dom"/>
</dbReference>
<dbReference type="PANTHER" id="PTHR12677">
    <property type="entry name" value="GOLGI APPARATUS MEMBRANE PROTEIN TVP38-RELATED"/>
    <property type="match status" value="1"/>
</dbReference>
<evidence type="ECO:0000256" key="1">
    <source>
        <dbReference type="ARBA" id="ARBA00004651"/>
    </source>
</evidence>
<keyword evidence="3 7" id="KW-1003">Cell membrane</keyword>
<reference evidence="9 10" key="1">
    <citation type="submission" date="2014-07" db="EMBL/GenBank/DDBJ databases">
        <title>Complete genome sequence of Corynebacterium atypicum DSM 44849: identifiction of the mycolic acid biosynthesis genes.</title>
        <authorList>
            <person name="Tippelt A."/>
            <person name="Mollmann S."/>
            <person name="Albersmeier A."/>
            <person name="Jaenicke S."/>
            <person name="Ruckert C."/>
            <person name="Tauch A."/>
        </authorList>
    </citation>
    <scope>NUCLEOTIDE SEQUENCE [LARGE SCALE GENOMIC DNA]</scope>
    <source>
        <strain evidence="9 10">R2070</strain>
    </source>
</reference>
<accession>A0ABN4DFJ6</accession>